<keyword evidence="6 9" id="KW-0472">Membrane</keyword>
<gene>
    <name evidence="11" type="ORF">AK830_g124</name>
</gene>
<feature type="transmembrane region" description="Helical" evidence="9">
    <location>
        <begin position="152"/>
        <end position="174"/>
    </location>
</feature>
<feature type="compositionally biased region" description="Polar residues" evidence="8">
    <location>
        <begin position="1381"/>
        <end position="1395"/>
    </location>
</feature>
<proteinExistence type="inferred from homology"/>
<evidence type="ECO:0000256" key="5">
    <source>
        <dbReference type="ARBA" id="ARBA00022989"/>
    </source>
</evidence>
<feature type="transmembrane region" description="Helical" evidence="9">
    <location>
        <begin position="391"/>
        <end position="412"/>
    </location>
</feature>
<keyword evidence="4 9" id="KW-0812">Transmembrane</keyword>
<keyword evidence="5 9" id="KW-1133">Transmembrane helix</keyword>
<accession>A0A0P7BWQ4</accession>
<evidence type="ECO:0000256" key="2">
    <source>
        <dbReference type="ARBA" id="ARBA00005887"/>
    </source>
</evidence>
<feature type="compositionally biased region" description="Polar residues" evidence="8">
    <location>
        <begin position="463"/>
        <end position="473"/>
    </location>
</feature>
<dbReference type="SUPFAM" id="SSF111352">
    <property type="entry name" value="Ammonium transporter"/>
    <property type="match status" value="1"/>
</dbReference>
<feature type="region of interest" description="Disordered" evidence="8">
    <location>
        <begin position="462"/>
        <end position="481"/>
    </location>
</feature>
<evidence type="ECO:0000256" key="9">
    <source>
        <dbReference type="SAM" id="Phobius"/>
    </source>
</evidence>
<comment type="caution">
    <text evidence="11">The sequence shown here is derived from an EMBL/GenBank/DDBJ whole genome shotgun (WGS) entry which is preliminary data.</text>
</comment>
<feature type="transmembrane region" description="Helical" evidence="9">
    <location>
        <begin position="307"/>
        <end position="326"/>
    </location>
</feature>
<organism evidence="11 12">
    <name type="scientific">Neonectria ditissima</name>
    <dbReference type="NCBI Taxonomy" id="78410"/>
    <lineage>
        <taxon>Eukaryota</taxon>
        <taxon>Fungi</taxon>
        <taxon>Dikarya</taxon>
        <taxon>Ascomycota</taxon>
        <taxon>Pezizomycotina</taxon>
        <taxon>Sordariomycetes</taxon>
        <taxon>Hypocreomycetidae</taxon>
        <taxon>Hypocreales</taxon>
        <taxon>Nectriaceae</taxon>
        <taxon>Neonectria</taxon>
    </lineage>
</organism>
<comment type="subcellular location">
    <subcellularLocation>
        <location evidence="1">Membrane</location>
        <topology evidence="1">Multi-pass membrane protein</topology>
    </subcellularLocation>
</comment>
<feature type="compositionally biased region" description="Low complexity" evidence="8">
    <location>
        <begin position="1396"/>
        <end position="1414"/>
    </location>
</feature>
<dbReference type="PROSITE" id="PS01219">
    <property type="entry name" value="AMMONIUM_TRANSP"/>
    <property type="match status" value="1"/>
</dbReference>
<feature type="transmembrane region" description="Helical" evidence="9">
    <location>
        <begin position="63"/>
        <end position="83"/>
    </location>
</feature>
<dbReference type="InterPro" id="IPR001905">
    <property type="entry name" value="Ammonium_transpt"/>
</dbReference>
<feature type="transmembrane region" description="Helical" evidence="9">
    <location>
        <begin position="186"/>
        <end position="205"/>
    </location>
</feature>
<feature type="transmembrane region" description="Helical" evidence="9">
    <location>
        <begin position="254"/>
        <end position="275"/>
    </location>
</feature>
<dbReference type="InterPro" id="IPR018047">
    <property type="entry name" value="Ammonium_transpt_CS"/>
</dbReference>
<feature type="region of interest" description="Disordered" evidence="8">
    <location>
        <begin position="1442"/>
        <end position="1525"/>
    </location>
</feature>
<dbReference type="OrthoDB" id="534912at2759"/>
<feature type="region of interest" description="Disordered" evidence="8">
    <location>
        <begin position="1369"/>
        <end position="1425"/>
    </location>
</feature>
<evidence type="ECO:0000256" key="4">
    <source>
        <dbReference type="ARBA" id="ARBA00022692"/>
    </source>
</evidence>
<dbReference type="InterPro" id="IPR024041">
    <property type="entry name" value="NH4_transpt_AmtB-like_dom"/>
</dbReference>
<feature type="compositionally biased region" description="Polar residues" evidence="8">
    <location>
        <begin position="1724"/>
        <end position="1736"/>
    </location>
</feature>
<sequence length="1849" mass="203043">MSAPAFNESEPNGGNPLEVDVNAQYSGVEFNYTYIAFCGFIVYLIIPGLGLLYSGLARRKSALALIFQSILIGAVTTFQWMFWGYSLAYSRTAGPFIGDLANFGMKNVMSAPSIGNPNIPEIVFCLYQLLFCACTVQIVVGGAFERGRIVPSLIFGFWWATLVYCPIACWTWNPSGWLYTLPSLDFAGGGPVHIASGWAALAYALALGKRKKTPGDKAHGRPHNITLVFLGTVLIYFGWFGFNGGSALNGSIRAMLAAFNTNTAASTGAIGWVLVDYIKYKGRFRVVGACSGVIAGLVGITPAAGYVSVWMAAVIGFITAVVCALMDDVNEWLHIDEGMDVFKLHGIGGMTGSFLTGIFATKSISALDGATIASGGIDGVGIQVGRQFAEITAISAYSFVVSLCLLLILKYIPGLHLRVSDEEEERGLDLHQFFEENIGDWEVHEEFTKRRVQSDTIMAEEVLSSSTSSQRGNESGKTEKTVDISTNETGRHSCGVSAVCLSIKQAAERNIRLRSILKKHDSCIASILSTIHHQPTCLILPDHSPTPLPGQFHLPANIPAKTPTPLTALPIPMRTGSKSPISPNAGGYRTALPSVTTVKYPNWLWFMVEAIRELTRLAHTGQKLKRRLEDLERRAGSSDDVDFKKPSQTFSGTAISQYITPPMDGDIDISSKTVPSQYLITPPLDDNDLFSHTLYDQRGAFYSPRPSPFLNSSNPEEFLLFPDDHNQPYGPYPTEIEPSHLATFTAPTKHPSMIPSSETIKRESNPHTLLVREADEPEFTTAPMRTGDLHGKACLAALNQVVQPDQGQSLVVDHAPFTDSGYASAPNPDLVAKAREVLNKQDDTIFLPKPDTSEDDAKTTYSAATTVIPTFTEQSISDVCRDIFAKIGQSVSDERWSLMSKTFPGLIKAFAIKLGTGATDDLSRRIMHFVHKNHQEIALQLQVMFHHVNDDVAEVRTHAADIMSLHDKMSLWGRKSNDNVPEVDASALFEGVEENEDDDIGPDLLAYSKAIISSPAYSWLIDSLLKESQFHWDELEPRAMVDQVRLPILARLPKNRISKRKDLDTHTVTFQLPWRPLEIRIKEELRRRNTPKASICSLVVLTSSSSDQVQATTVRQYLDQTWVGGGTELLDAVQAAVDGSHEHVPYDKEPRRTRITSTKDGDFLAVTINGSTHTISECGEQLSWLGAALQPSCTDSVVHSTPYVLSDAGDSPSKRPFDQKLQIGFENHSRESLMPSLHLEGEVAQSVIVRGFPTRRRPDLCSGIEVSPETLFDFVGAPNLTVGGQSLLLQGSRYSLGLVIHTEDVLVWHILNSPAGLILCTGHHSLVKADEVLPSVNLVDLWRFRHILQPCTDLGIPLDKQVSDVTHSCAGEASDSPVPTPGSSTSRSAVLTGTQDTSLDSDMLSLSDTSDDTSINPPGHRTTLNPSIDIVVHRLLSKYREETVSRPAVPQTCTWEESGTLSRPVDDQHGSSSSGGSLNTTNATTVSVQTNHRSPSKRNLPGSDGDENDGDDQFLRPPKRARPDQAERDILSLACPFWKQNPSKHRNCFKAKLGRISYVKQHIARKHTPAFYCERCLVVFPDKQSHVGHIRHGQCTWDPTSKLDGISHEQHRELSRKSKANLSESENWFHIWGIVFPDHPPPASAYMNPELSEDLCRFREFSQRHASDTLVEELRTSGIFFSNEDIASSLHEILNRGLNRLYQEWLSSTTPSARSASPNPGWAQPTQQNTPVSSLADSGVVVGGQGLSRELGGSSSSGSGNMYTIQQYDMLDQTQQRPTTVENGTTIIPIPDNNHQVEIDESFGKTTRNEEDGLGDAEYGVSASTFDHYTDFDFGFHNDIGLDFVYNPT</sequence>
<keyword evidence="7" id="KW-0924">Ammonia transport</keyword>
<dbReference type="FunFam" id="1.10.3430.10:FF:000003">
    <property type="entry name" value="Ammonium transporter"/>
    <property type="match status" value="1"/>
</dbReference>
<comment type="similarity">
    <text evidence="2">Belongs to the ammonia transporter channel (TC 1.A.11.2) family.</text>
</comment>
<evidence type="ECO:0000313" key="12">
    <source>
        <dbReference type="Proteomes" id="UP000050424"/>
    </source>
</evidence>
<keyword evidence="3" id="KW-0813">Transport</keyword>
<dbReference type="Pfam" id="PF00909">
    <property type="entry name" value="Ammonium_transp"/>
    <property type="match status" value="1"/>
</dbReference>
<dbReference type="InterPro" id="IPR029020">
    <property type="entry name" value="Ammonium/urea_transptr"/>
</dbReference>
<dbReference type="PANTHER" id="PTHR43029">
    <property type="entry name" value="AMMONIUM TRANSPORTER MEP2"/>
    <property type="match status" value="1"/>
</dbReference>
<evidence type="ECO:0000256" key="7">
    <source>
        <dbReference type="ARBA" id="ARBA00023177"/>
    </source>
</evidence>
<feature type="domain" description="Ammonium transporter AmtB-like" evidence="10">
    <location>
        <begin position="35"/>
        <end position="435"/>
    </location>
</feature>
<evidence type="ECO:0000259" key="10">
    <source>
        <dbReference type="Pfam" id="PF00909"/>
    </source>
</evidence>
<dbReference type="NCBIfam" id="TIGR00836">
    <property type="entry name" value="amt"/>
    <property type="match status" value="1"/>
</dbReference>
<reference evidence="11 12" key="1">
    <citation type="submission" date="2015-09" db="EMBL/GenBank/DDBJ databases">
        <title>Draft genome of a European isolate of the apple canker pathogen Neonectria ditissima.</title>
        <authorList>
            <person name="Gomez-Cortecero A."/>
            <person name="Harrison R.J."/>
            <person name="Armitage A.D."/>
        </authorList>
    </citation>
    <scope>NUCLEOTIDE SEQUENCE [LARGE SCALE GENOMIC DNA]</scope>
    <source>
        <strain evidence="11 12">R09/05</strain>
    </source>
</reference>
<evidence type="ECO:0000256" key="1">
    <source>
        <dbReference type="ARBA" id="ARBA00004141"/>
    </source>
</evidence>
<feature type="compositionally biased region" description="Polar residues" evidence="8">
    <location>
        <begin position="1478"/>
        <end position="1493"/>
    </location>
</feature>
<feature type="region of interest" description="Disordered" evidence="8">
    <location>
        <begin position="1710"/>
        <end position="1759"/>
    </location>
</feature>
<dbReference type="GO" id="GO:0008519">
    <property type="term" value="F:ammonium channel activity"/>
    <property type="evidence" value="ECO:0007669"/>
    <property type="project" value="InterPro"/>
</dbReference>
<dbReference type="PANTHER" id="PTHR43029:SF15">
    <property type="entry name" value="AMMONIUM TRANSPORTER"/>
    <property type="match status" value="1"/>
</dbReference>
<protein>
    <submittedName>
        <fullName evidence="11">Ammonium transporter 1</fullName>
    </submittedName>
</protein>
<evidence type="ECO:0000256" key="3">
    <source>
        <dbReference type="ARBA" id="ARBA00022448"/>
    </source>
</evidence>
<feature type="compositionally biased region" description="Polar residues" evidence="8">
    <location>
        <begin position="1451"/>
        <end position="1461"/>
    </location>
</feature>
<feature type="compositionally biased region" description="Low complexity" evidence="8">
    <location>
        <begin position="1747"/>
        <end position="1759"/>
    </location>
</feature>
<feature type="transmembrane region" description="Helical" evidence="9">
    <location>
        <begin position="225"/>
        <end position="242"/>
    </location>
</feature>
<dbReference type="Gene3D" id="1.10.3430.10">
    <property type="entry name" value="Ammonium transporter AmtB like domains"/>
    <property type="match status" value="1"/>
</dbReference>
<dbReference type="STRING" id="78410.A0A0P7BWQ4"/>
<name>A0A0P7BWQ4_9HYPO</name>
<dbReference type="Proteomes" id="UP000050424">
    <property type="component" value="Unassembled WGS sequence"/>
</dbReference>
<dbReference type="GO" id="GO:0005886">
    <property type="term" value="C:plasma membrane"/>
    <property type="evidence" value="ECO:0007669"/>
    <property type="project" value="TreeGrafter"/>
</dbReference>
<evidence type="ECO:0000256" key="8">
    <source>
        <dbReference type="SAM" id="MobiDB-lite"/>
    </source>
</evidence>
<feature type="transmembrane region" description="Helical" evidence="9">
    <location>
        <begin position="282"/>
        <end position="301"/>
    </location>
</feature>
<dbReference type="EMBL" id="LKCW01000001">
    <property type="protein sequence ID" value="KPM46422.1"/>
    <property type="molecule type" value="Genomic_DNA"/>
</dbReference>
<feature type="transmembrane region" description="Helical" evidence="9">
    <location>
        <begin position="34"/>
        <end position="56"/>
    </location>
</feature>
<evidence type="ECO:0000313" key="11">
    <source>
        <dbReference type="EMBL" id="KPM46422.1"/>
    </source>
</evidence>
<keyword evidence="12" id="KW-1185">Reference proteome</keyword>
<feature type="transmembrane region" description="Helical" evidence="9">
    <location>
        <begin position="119"/>
        <end position="140"/>
    </location>
</feature>
<evidence type="ECO:0000256" key="6">
    <source>
        <dbReference type="ARBA" id="ARBA00023136"/>
    </source>
</evidence>